<gene>
    <name evidence="2" type="ORF">KPL37_00985</name>
</gene>
<dbReference type="RefSeq" id="WP_216145337.1">
    <property type="nucleotide sequence ID" value="NZ_JAHLDV010000001.1"/>
</dbReference>
<reference evidence="2 3" key="1">
    <citation type="submission" date="2021-06" db="EMBL/GenBank/DDBJ databases">
        <title>Clostridia strains as spoilage organisms.</title>
        <authorList>
            <person name="Wambui J."/>
            <person name="Stephan R."/>
            <person name="Stevens M.J.A."/>
        </authorList>
    </citation>
    <scope>NUCLEOTIDE SEQUENCE [LARGE SCALE GENOMIC DNA]</scope>
    <source>
        <strain evidence="2 3">DSM 14204</strain>
    </source>
</reference>
<evidence type="ECO:0000313" key="2">
    <source>
        <dbReference type="EMBL" id="MBU3158348.1"/>
    </source>
</evidence>
<keyword evidence="1" id="KW-0812">Transmembrane</keyword>
<keyword evidence="1" id="KW-1133">Transmembrane helix</keyword>
<feature type="transmembrane region" description="Helical" evidence="1">
    <location>
        <begin position="22"/>
        <end position="43"/>
    </location>
</feature>
<proteinExistence type="predicted"/>
<protein>
    <submittedName>
        <fullName evidence="2">Uncharacterized protein</fullName>
    </submittedName>
</protein>
<evidence type="ECO:0000313" key="3">
    <source>
        <dbReference type="Proteomes" id="UP000776252"/>
    </source>
</evidence>
<accession>A0ABS6BN53</accession>
<dbReference type="EMBL" id="JAHLDV010000001">
    <property type="protein sequence ID" value="MBU3158348.1"/>
    <property type="molecule type" value="Genomic_DNA"/>
</dbReference>
<sequence length="52" mass="5814">MGMIVGIVGADLPAAFIKLLNIIYVLVNTIAIITNFIITFTPFRNKIINKFF</sequence>
<evidence type="ECO:0000256" key="1">
    <source>
        <dbReference type="SAM" id="Phobius"/>
    </source>
</evidence>
<name>A0ABS6BN53_9CLOT</name>
<keyword evidence="3" id="KW-1185">Reference proteome</keyword>
<keyword evidence="1" id="KW-0472">Membrane</keyword>
<organism evidence="2 3">
    <name type="scientific">Clostridium frigoris</name>
    <dbReference type="NCBI Taxonomy" id="205327"/>
    <lineage>
        <taxon>Bacteria</taxon>
        <taxon>Bacillati</taxon>
        <taxon>Bacillota</taxon>
        <taxon>Clostridia</taxon>
        <taxon>Eubacteriales</taxon>
        <taxon>Clostridiaceae</taxon>
        <taxon>Clostridium</taxon>
    </lineage>
</organism>
<dbReference type="Proteomes" id="UP000776252">
    <property type="component" value="Unassembled WGS sequence"/>
</dbReference>
<comment type="caution">
    <text evidence="2">The sequence shown here is derived from an EMBL/GenBank/DDBJ whole genome shotgun (WGS) entry which is preliminary data.</text>
</comment>